<evidence type="ECO:0000256" key="7">
    <source>
        <dbReference type="SAM" id="Phobius"/>
    </source>
</evidence>
<keyword evidence="10" id="KW-1185">Reference proteome</keyword>
<dbReference type="SUPFAM" id="SSF82866">
    <property type="entry name" value="Multidrug efflux transporter AcrB transmembrane domain"/>
    <property type="match status" value="2"/>
</dbReference>
<proteinExistence type="inferred from homology"/>
<feature type="transmembrane region" description="Helical" evidence="7">
    <location>
        <begin position="159"/>
        <end position="176"/>
    </location>
</feature>
<dbReference type="InterPro" id="IPR004869">
    <property type="entry name" value="MMPL_dom"/>
</dbReference>
<evidence type="ECO:0000256" key="5">
    <source>
        <dbReference type="ARBA" id="ARBA00022989"/>
    </source>
</evidence>
<feature type="transmembrane region" description="Helical" evidence="7">
    <location>
        <begin position="285"/>
        <end position="305"/>
    </location>
</feature>
<evidence type="ECO:0000256" key="3">
    <source>
        <dbReference type="ARBA" id="ARBA00022475"/>
    </source>
</evidence>
<feature type="transmembrane region" description="Helical" evidence="7">
    <location>
        <begin position="183"/>
        <end position="207"/>
    </location>
</feature>
<feature type="domain" description="Membrane transport protein MMPL" evidence="8">
    <location>
        <begin position="580"/>
        <end position="866"/>
    </location>
</feature>
<keyword evidence="4 7" id="KW-0812">Transmembrane</keyword>
<sequence>MQKKNTIQVISITTWFILLVGMILLLPNTLNWNATYSQQLPANQVSSATVVYTNPNGPLTSHQKKAIQKSQKKLAANKKFIGFKTIETTNDANAANRLNSADKSTQLSVLTFKKSQSQFHVLIPQLYNLVQVSGVKTYVTGNSILQIARAQATQAANKAIIIVSCLFMAVCLGLLFRTILAPLLALLLSGIVYLTSFSITTAAARFWGLPYSAYTNTLMTVVSFAIFPVAIGIFYYFYSKGDMRPGTAKSLYQNSWLPTLLGIIPMIVIGGCLLLSQSLVLRSMWGIAVVSAFSWIIFYTLMPAITEFLGDLLFWPSYQGYPNVPAGFWRFNTQFGKQRSALTLAGIFIFIFLISFLGLGHLNWSNQADISFSSQAKIGATVIDSHYPLGKTSPTTLTLIAKQPVTSTQNMAILNELTQKLKSDKQVANVYSLAQPGGTAMSQLYVDQQLQTITTQLTAANLNLTNTQKSLKSSQKQLKDLKLAAALKQLSKNTDNLNKIGTQSSEIADQAQDLTNDIDTIDAQQSELSRLISSSNNSRRSATYRRALTSLKNHSEALSNDLQTLRHNIGVVSSNNQIITDNISQVQADQQNVLDDFQTASTALKDTQKALTKDSKNVQIAQQNLTNDQRYLDGLSHSGILNTLYVTAPDLKTSPMKNALTAFNQSKNKVTTVQIILKDSAASDSAAKTLNRLRALTQSSLAGTQLKTSSVDFTGQTAFTSHQKQAFSHDMHHLVLWLSICLILYLLFVSQSLFAIYTSFSIVLAFVAGLQLTHGLSSLWLKTDLLMDSPVISGVLFIGITVLLTIILISRTSRTTTENYQKALTSFGRVTTLMSLLGIGLLLALSFTQLLSFIQVAFTLLFALLIWGIFFPAGIIAALHLTYDKRQ</sequence>
<dbReference type="AlphaFoldDB" id="A0A0R2IZK9"/>
<feature type="transmembrane region" description="Helical" evidence="7">
    <location>
        <begin position="213"/>
        <end position="238"/>
    </location>
</feature>
<keyword evidence="6 7" id="KW-0472">Membrane</keyword>
<dbReference type="PANTHER" id="PTHR33406:SF6">
    <property type="entry name" value="MEMBRANE PROTEIN YDGH-RELATED"/>
    <property type="match status" value="1"/>
</dbReference>
<feature type="transmembrane region" description="Helical" evidence="7">
    <location>
        <begin position="791"/>
        <end position="809"/>
    </location>
</feature>
<evidence type="ECO:0000256" key="1">
    <source>
        <dbReference type="ARBA" id="ARBA00004651"/>
    </source>
</evidence>
<dbReference type="RefSeq" id="WP_057749131.1">
    <property type="nucleotide sequence ID" value="NZ_BJVH01000003.1"/>
</dbReference>
<evidence type="ECO:0000256" key="2">
    <source>
        <dbReference type="ARBA" id="ARBA00010157"/>
    </source>
</evidence>
<evidence type="ECO:0000313" key="10">
    <source>
        <dbReference type="Proteomes" id="UP000051568"/>
    </source>
</evidence>
<dbReference type="Pfam" id="PF03176">
    <property type="entry name" value="MMPL"/>
    <property type="match status" value="2"/>
</dbReference>
<gene>
    <name evidence="9" type="ORF">IV80_GL000837</name>
</gene>
<dbReference type="PANTHER" id="PTHR33406">
    <property type="entry name" value="MEMBRANE PROTEIN MJ1562-RELATED"/>
    <property type="match status" value="1"/>
</dbReference>
<feature type="transmembrane region" description="Helical" evidence="7">
    <location>
        <begin position="731"/>
        <end position="748"/>
    </location>
</feature>
<keyword evidence="5 7" id="KW-1133">Transmembrane helix</keyword>
<dbReference type="STRING" id="319652.IV80_GL000837"/>
<feature type="transmembrane region" description="Helical" evidence="7">
    <location>
        <begin position="341"/>
        <end position="364"/>
    </location>
</feature>
<feature type="transmembrane region" description="Helical" evidence="7">
    <location>
        <begin position="860"/>
        <end position="883"/>
    </location>
</feature>
<name>A0A0R2IZK9_9LACO</name>
<dbReference type="OrthoDB" id="2249704at2"/>
<organism evidence="9 10">
    <name type="scientific">Pediococcus cellicola</name>
    <dbReference type="NCBI Taxonomy" id="319652"/>
    <lineage>
        <taxon>Bacteria</taxon>
        <taxon>Bacillati</taxon>
        <taxon>Bacillota</taxon>
        <taxon>Bacilli</taxon>
        <taxon>Lactobacillales</taxon>
        <taxon>Lactobacillaceae</taxon>
        <taxon>Pediococcus</taxon>
    </lineage>
</organism>
<comment type="caution">
    <text evidence="9">The sequence shown here is derived from an EMBL/GenBank/DDBJ whole genome shotgun (WGS) entry which is preliminary data.</text>
</comment>
<accession>A0A0R2IZK9</accession>
<dbReference type="PATRIC" id="fig|319652.3.peg.845"/>
<evidence type="ECO:0000259" key="8">
    <source>
        <dbReference type="Pfam" id="PF03176"/>
    </source>
</evidence>
<evidence type="ECO:0000313" key="9">
    <source>
        <dbReference type="EMBL" id="KRN67300.1"/>
    </source>
</evidence>
<dbReference type="InterPro" id="IPR050545">
    <property type="entry name" value="Mycobact_MmpL"/>
</dbReference>
<feature type="transmembrane region" description="Helical" evidence="7">
    <location>
        <begin position="7"/>
        <end position="26"/>
    </location>
</feature>
<dbReference type="GO" id="GO:0005886">
    <property type="term" value="C:plasma membrane"/>
    <property type="evidence" value="ECO:0007669"/>
    <property type="project" value="UniProtKB-SubCell"/>
</dbReference>
<feature type="transmembrane region" description="Helical" evidence="7">
    <location>
        <begin position="259"/>
        <end position="279"/>
    </location>
</feature>
<comment type="subcellular location">
    <subcellularLocation>
        <location evidence="1">Cell membrane</location>
        <topology evidence="1">Multi-pass membrane protein</topology>
    </subcellularLocation>
</comment>
<comment type="similarity">
    <text evidence="2">Belongs to the resistance-nodulation-cell division (RND) (TC 2.A.6) family. MmpL subfamily.</text>
</comment>
<evidence type="ECO:0000256" key="6">
    <source>
        <dbReference type="ARBA" id="ARBA00023136"/>
    </source>
</evidence>
<feature type="domain" description="Membrane transport protein MMPL" evidence="8">
    <location>
        <begin position="37"/>
        <end position="226"/>
    </location>
</feature>
<dbReference type="Proteomes" id="UP000051568">
    <property type="component" value="Unassembled WGS sequence"/>
</dbReference>
<protein>
    <recommendedName>
        <fullName evidence="8">Membrane transport protein MMPL domain-containing protein</fullName>
    </recommendedName>
</protein>
<reference evidence="9 10" key="1">
    <citation type="journal article" date="2015" name="Genome Announc.">
        <title>Expanding the biotechnology potential of lactobacilli through comparative genomics of 213 strains and associated genera.</title>
        <authorList>
            <person name="Sun Z."/>
            <person name="Harris H.M."/>
            <person name="McCann A."/>
            <person name="Guo C."/>
            <person name="Argimon S."/>
            <person name="Zhang W."/>
            <person name="Yang X."/>
            <person name="Jeffery I.B."/>
            <person name="Cooney J.C."/>
            <person name="Kagawa T.F."/>
            <person name="Liu W."/>
            <person name="Song Y."/>
            <person name="Salvetti E."/>
            <person name="Wrobel A."/>
            <person name="Rasinkangas P."/>
            <person name="Parkhill J."/>
            <person name="Rea M.C."/>
            <person name="O'Sullivan O."/>
            <person name="Ritari J."/>
            <person name="Douillard F.P."/>
            <person name="Paul Ross R."/>
            <person name="Yang R."/>
            <person name="Briner A.E."/>
            <person name="Felis G.E."/>
            <person name="de Vos W.M."/>
            <person name="Barrangou R."/>
            <person name="Klaenhammer T.R."/>
            <person name="Caufield P.W."/>
            <person name="Cui Y."/>
            <person name="Zhang H."/>
            <person name="O'Toole P.W."/>
        </authorList>
    </citation>
    <scope>NUCLEOTIDE SEQUENCE [LARGE SCALE GENOMIC DNA]</scope>
    <source>
        <strain evidence="9 10">DSM 17757</strain>
    </source>
</reference>
<evidence type="ECO:0000256" key="4">
    <source>
        <dbReference type="ARBA" id="ARBA00022692"/>
    </source>
</evidence>
<keyword evidence="3" id="KW-1003">Cell membrane</keyword>
<dbReference type="EMBL" id="JQBR01000002">
    <property type="protein sequence ID" value="KRN67300.1"/>
    <property type="molecule type" value="Genomic_DNA"/>
</dbReference>
<feature type="transmembrane region" description="Helical" evidence="7">
    <location>
        <begin position="830"/>
        <end position="854"/>
    </location>
</feature>